<proteinExistence type="predicted"/>
<dbReference type="AlphaFoldDB" id="A0A1S8KLM9"/>
<organism evidence="2 5">
    <name type="scientific">Dolosigranulum pigrum</name>
    <dbReference type="NCBI Taxonomy" id="29394"/>
    <lineage>
        <taxon>Bacteria</taxon>
        <taxon>Bacillati</taxon>
        <taxon>Bacillota</taxon>
        <taxon>Bacilli</taxon>
        <taxon>Lactobacillales</taxon>
        <taxon>Carnobacteriaceae</taxon>
        <taxon>Dolosigranulum</taxon>
    </lineage>
</organism>
<protein>
    <recommendedName>
        <fullName evidence="8">Threonine dehydratase</fullName>
    </recommendedName>
</protein>
<dbReference type="EMBL" id="CP041626">
    <property type="protein sequence ID" value="QDO90984.1"/>
    <property type="molecule type" value="Genomic_DNA"/>
</dbReference>
<evidence type="ECO:0000313" key="6">
    <source>
        <dbReference type="Proteomes" id="UP000249099"/>
    </source>
</evidence>
<evidence type="ECO:0000313" key="5">
    <source>
        <dbReference type="Proteomes" id="UP000190409"/>
    </source>
</evidence>
<evidence type="ECO:0000313" key="7">
    <source>
        <dbReference type="Proteomes" id="UP000315953"/>
    </source>
</evidence>
<dbReference type="Proteomes" id="UP000249099">
    <property type="component" value="Unassembled WGS sequence"/>
</dbReference>
<reference evidence="3 7" key="3">
    <citation type="submission" date="2019-07" db="EMBL/GenBank/DDBJ databases">
        <title>Genome assembly of a nasal isolate of Dolosigranulum pigrum from a chronic sinusitis patient.</title>
        <authorList>
            <person name="Baig S."/>
            <person name="Overballe-Petersen S."/>
            <person name="Kaspar U."/>
            <person name="Rendboe A."/>
            <person name="de Man T."/>
            <person name="Liu C."/>
            <person name="Price L.B."/>
            <person name="Stegger M."/>
            <person name="Becker K."/>
            <person name="Skytt Andersen P."/>
        </authorList>
    </citation>
    <scope>NUCLEOTIDE SEQUENCE [LARGE SCALE GENOMIC DNA]</scope>
    <source>
        <strain evidence="3 7">83VPs-KB5</strain>
    </source>
</reference>
<dbReference type="OrthoDB" id="3401648at2"/>
<dbReference type="GeneID" id="42693558"/>
<evidence type="ECO:0000256" key="1">
    <source>
        <dbReference type="SAM" id="MobiDB-lite"/>
    </source>
</evidence>
<reference evidence="4 6" key="2">
    <citation type="submission" date="2017-03" db="EMBL/GenBank/DDBJ databases">
        <title>wgs assembly of Dolosigranulum pigrum KPL CDC strains.</title>
        <authorList>
            <person name="Brugger S.D."/>
            <person name="Pettigrew M."/>
            <person name="Kong Y."/>
            <person name="Lemon K.P."/>
        </authorList>
    </citation>
    <scope>NUCLEOTIDE SEQUENCE [LARGE SCALE GENOMIC DNA]</scope>
    <source>
        <strain evidence="4 6">KPL1931_CDC4294-98</strain>
    </source>
</reference>
<evidence type="ECO:0000313" key="4">
    <source>
        <dbReference type="EMBL" id="RAN64093.1"/>
    </source>
</evidence>
<gene>
    <name evidence="4" type="ORF">B8A44_03230</name>
    <name evidence="2" type="ORF">BWX42_00890</name>
    <name evidence="3" type="ORF">FNV33_02565</name>
</gene>
<dbReference type="RefSeq" id="WP_004634618.1">
    <property type="nucleotide sequence ID" value="NZ_CAJHJL010000011.1"/>
</dbReference>
<accession>A0A1S8KLM9</accession>
<evidence type="ECO:0000313" key="3">
    <source>
        <dbReference type="EMBL" id="QDO90984.1"/>
    </source>
</evidence>
<sequence length="112" mass="12998">MSTDCNKHSHHDHEHSPECGHTRIKHDDHTDYVHDGHLHHKHGEHWDECKIPVSDKNPDECHPVDTDCDHSEDCEHEQVPHGDHTDYLVDGRLHHKHGDHIDDHGPVDVIED</sequence>
<feature type="region of interest" description="Disordered" evidence="1">
    <location>
        <begin position="1"/>
        <end position="38"/>
    </location>
</feature>
<dbReference type="EMBL" id="NAQV01000009">
    <property type="protein sequence ID" value="RAN64093.1"/>
    <property type="molecule type" value="Genomic_DNA"/>
</dbReference>
<dbReference type="Proteomes" id="UP000190409">
    <property type="component" value="Unassembled WGS sequence"/>
</dbReference>
<name>A0A1S8KLM9_9LACT</name>
<reference evidence="2 5" key="1">
    <citation type="submission" date="2017-01" db="EMBL/GenBank/DDBJ databases">
        <title>Complete Genome Sequence of Dolosigranulum pigrum isolated from a Patient with interstitial lung disease.</title>
        <authorList>
            <person name="Mukhopadhyay R."/>
            <person name="Joaquin J."/>
            <person name="Hogue R."/>
            <person name="Fitzgerald S."/>
            <person name="Jospin G."/>
            <person name="Eisen J.A."/>
            <person name="Chaturvedi V."/>
        </authorList>
    </citation>
    <scope>NUCLEOTIDE SEQUENCE [LARGE SCALE GENOMIC DNA]</scope>
    <source>
        <strain evidence="2 5">15S00348</strain>
    </source>
</reference>
<evidence type="ECO:0008006" key="8">
    <source>
        <dbReference type="Google" id="ProtNLM"/>
    </source>
</evidence>
<evidence type="ECO:0000313" key="2">
    <source>
        <dbReference type="EMBL" id="OOL80533.1"/>
    </source>
</evidence>
<dbReference type="KEGG" id="dpm:FNV33_02565"/>
<feature type="compositionally biased region" description="Basic and acidic residues" evidence="1">
    <location>
        <begin position="1"/>
        <end position="36"/>
    </location>
</feature>
<dbReference type="Proteomes" id="UP000315953">
    <property type="component" value="Chromosome"/>
</dbReference>
<dbReference type="EMBL" id="MUYF01000003">
    <property type="protein sequence ID" value="OOL80533.1"/>
    <property type="molecule type" value="Genomic_DNA"/>
</dbReference>